<keyword evidence="1" id="KW-0732">Signal</keyword>
<dbReference type="InterPro" id="IPR015168">
    <property type="entry name" value="SsuA/THI5"/>
</dbReference>
<protein>
    <submittedName>
        <fullName evidence="3">Sulfonate/nitrate/taurine transport system substrate-binding protein</fullName>
    </submittedName>
</protein>
<dbReference type="InterPro" id="IPR027939">
    <property type="entry name" value="NMT1/THI5"/>
</dbReference>
<dbReference type="Gene3D" id="3.40.190.10">
    <property type="entry name" value="Periplasmic binding protein-like II"/>
    <property type="match status" value="2"/>
</dbReference>
<dbReference type="PANTHER" id="PTHR31528:SF3">
    <property type="entry name" value="THIAMINE BIOSYNTHESIS PROTEIN HI_0357-RELATED"/>
    <property type="match status" value="1"/>
</dbReference>
<proteinExistence type="predicted"/>
<reference evidence="3" key="1">
    <citation type="journal article" date="2005" name="Environ. Microbiol.">
        <title>Genetic and functional properties of uncultivated thermophilic crenarchaeotes from a subsurface gold mine as revealed by analysis of genome fragments.</title>
        <authorList>
            <person name="Nunoura T."/>
            <person name="Hirayama H."/>
            <person name="Takami H."/>
            <person name="Oida H."/>
            <person name="Nishi S."/>
            <person name="Shimamura S."/>
            <person name="Suzuki Y."/>
            <person name="Inagaki F."/>
            <person name="Takai K."/>
            <person name="Nealson K.H."/>
            <person name="Horikoshi K."/>
        </authorList>
    </citation>
    <scope>NUCLEOTIDE SEQUENCE</scope>
</reference>
<dbReference type="AlphaFoldDB" id="H5SMH9"/>
<feature type="chain" id="PRO_5003597619" evidence="1">
    <location>
        <begin position="23"/>
        <end position="324"/>
    </location>
</feature>
<feature type="domain" description="SsuA/THI5-like" evidence="2">
    <location>
        <begin position="33"/>
        <end position="248"/>
    </location>
</feature>
<reference evidence="3" key="2">
    <citation type="journal article" date="2012" name="PLoS ONE">
        <title>A Deeply Branching Thermophilic Bacterium with an Ancient Acetyl-CoA Pathway Dominates a Subsurface Ecosystem.</title>
        <authorList>
            <person name="Takami H."/>
            <person name="Noguchi H."/>
            <person name="Takaki Y."/>
            <person name="Uchiyama I."/>
            <person name="Toyoda A."/>
            <person name="Nishi S."/>
            <person name="Chee G.-J."/>
            <person name="Arai W."/>
            <person name="Nunoura T."/>
            <person name="Itoh T."/>
            <person name="Hattori M."/>
            <person name="Takai K."/>
        </authorList>
    </citation>
    <scope>NUCLEOTIDE SEQUENCE</scope>
</reference>
<accession>H5SMH9</accession>
<evidence type="ECO:0000313" key="3">
    <source>
        <dbReference type="EMBL" id="BAL57365.1"/>
    </source>
</evidence>
<sequence>MRLVAVCALLILLAIVPGVAQAPLVVVLDWLPNPNHVPLYVAQEMGFFRAEGLAVSLQAPTAFDPSDPAKLAASGRADLALTTPINLIVIRAQNVPLTAVGSLIQKPLGGLLALKERGIRTLADFKGRTIGYSLEPEEPVLWAAMLETAGLKPGDYRLLNVGFDTLPALLTGQVDAIGAFRNVEKILVEVQERKETVFFAMEEHGIPEHPQLVFVANEAVTQQKSDLFRRFLRAVARAVTLTFQDPARSFELFLKANPDLQREAELQRRFFDATVALFAGAPCHNQLEQWAKLQDFLFERKLIERRSELSKLVTVNLLPPECGL</sequence>
<dbReference type="SUPFAM" id="SSF53850">
    <property type="entry name" value="Periplasmic binding protein-like II"/>
    <property type="match status" value="1"/>
</dbReference>
<name>H5SMH9_9BACT</name>
<dbReference type="PANTHER" id="PTHR31528">
    <property type="entry name" value="4-AMINO-5-HYDROXYMETHYL-2-METHYLPYRIMIDINE PHOSPHATE SYNTHASE THI11-RELATED"/>
    <property type="match status" value="1"/>
</dbReference>
<dbReference type="GO" id="GO:0009228">
    <property type="term" value="P:thiamine biosynthetic process"/>
    <property type="evidence" value="ECO:0007669"/>
    <property type="project" value="InterPro"/>
</dbReference>
<evidence type="ECO:0000259" key="2">
    <source>
        <dbReference type="Pfam" id="PF09084"/>
    </source>
</evidence>
<feature type="signal peptide" evidence="1">
    <location>
        <begin position="1"/>
        <end position="22"/>
    </location>
</feature>
<gene>
    <name evidence="3" type="ORF">HGMM_F50B12C12</name>
</gene>
<organism evidence="3">
    <name type="scientific">uncultured Acetothermia bacterium</name>
    <dbReference type="NCBI Taxonomy" id="236499"/>
    <lineage>
        <taxon>Bacteria</taxon>
        <taxon>Candidatus Bipolaricaulota</taxon>
        <taxon>environmental samples</taxon>
    </lineage>
</organism>
<evidence type="ECO:0000256" key="1">
    <source>
        <dbReference type="SAM" id="SignalP"/>
    </source>
</evidence>
<dbReference type="Pfam" id="PF09084">
    <property type="entry name" value="NMT1"/>
    <property type="match status" value="1"/>
</dbReference>
<dbReference type="EMBL" id="AP011774">
    <property type="protein sequence ID" value="BAL57365.1"/>
    <property type="molecule type" value="Genomic_DNA"/>
</dbReference>